<evidence type="ECO:0000256" key="3">
    <source>
        <dbReference type="ARBA" id="ARBA00022692"/>
    </source>
</evidence>
<comment type="subcellular location">
    <subcellularLocation>
        <location evidence="1">Cell membrane</location>
        <topology evidence="1">Multi-pass membrane protein</topology>
    </subcellularLocation>
</comment>
<dbReference type="Pfam" id="PF13396">
    <property type="entry name" value="PLDc_N"/>
    <property type="match status" value="1"/>
</dbReference>
<name>A0AAJ6APL8_9MICC</name>
<evidence type="ECO:0000256" key="6">
    <source>
        <dbReference type="SAM" id="MobiDB-lite"/>
    </source>
</evidence>
<protein>
    <submittedName>
        <fullName evidence="9">PLD nuclease N-terminal domain-containing protein</fullName>
    </submittedName>
</protein>
<organism evidence="9 10">
    <name type="scientific">Auritidibacter ignavus</name>
    <dbReference type="NCBI Taxonomy" id="678932"/>
    <lineage>
        <taxon>Bacteria</taxon>
        <taxon>Bacillati</taxon>
        <taxon>Actinomycetota</taxon>
        <taxon>Actinomycetes</taxon>
        <taxon>Micrococcales</taxon>
        <taxon>Micrococcaceae</taxon>
        <taxon>Auritidibacter</taxon>
    </lineage>
</organism>
<dbReference type="InterPro" id="IPR027379">
    <property type="entry name" value="CLS_N"/>
</dbReference>
<accession>A0AAJ6APL8</accession>
<dbReference type="EMBL" id="CP122566">
    <property type="protein sequence ID" value="WGH93926.1"/>
    <property type="molecule type" value="Genomic_DNA"/>
</dbReference>
<dbReference type="Proteomes" id="UP001224674">
    <property type="component" value="Chromosome"/>
</dbReference>
<keyword evidence="10" id="KW-1185">Reference proteome</keyword>
<evidence type="ECO:0000313" key="10">
    <source>
        <dbReference type="Proteomes" id="UP001224674"/>
    </source>
</evidence>
<evidence type="ECO:0000256" key="7">
    <source>
        <dbReference type="SAM" id="Phobius"/>
    </source>
</evidence>
<feature type="compositionally biased region" description="Basic residues" evidence="6">
    <location>
        <begin position="82"/>
        <end position="98"/>
    </location>
</feature>
<evidence type="ECO:0000256" key="2">
    <source>
        <dbReference type="ARBA" id="ARBA00022475"/>
    </source>
</evidence>
<feature type="region of interest" description="Disordered" evidence="6">
    <location>
        <begin position="66"/>
        <end position="98"/>
    </location>
</feature>
<evidence type="ECO:0000313" key="9">
    <source>
        <dbReference type="EMBL" id="WGH93926.1"/>
    </source>
</evidence>
<evidence type="ECO:0000259" key="8">
    <source>
        <dbReference type="Pfam" id="PF13396"/>
    </source>
</evidence>
<sequence>MLESALWWIVSILVVAVMVWSVISLLRSPLEPQRRIVWVVAIFLLPVLGSLVWAWWRLYYYPRRKAETPNWDPNRPGTGHVVPRRLRADHRQHGAWKP</sequence>
<evidence type="ECO:0000256" key="1">
    <source>
        <dbReference type="ARBA" id="ARBA00004651"/>
    </source>
</evidence>
<proteinExistence type="predicted"/>
<keyword evidence="5 7" id="KW-0472">Membrane</keyword>
<reference evidence="9 10" key="1">
    <citation type="submission" date="2023-03" db="EMBL/GenBank/DDBJ databases">
        <title>Complete genome sequences of several Auritidibacter ignavus strains isolated from ear infections.</title>
        <authorList>
            <person name="Baehr T."/>
            <person name="Baumhoegger A.M."/>
        </authorList>
    </citation>
    <scope>NUCLEOTIDE SEQUENCE [LARGE SCALE GENOMIC DNA]</scope>
    <source>
        <strain evidence="9 10">BABAE-6</strain>
    </source>
</reference>
<keyword evidence="2" id="KW-1003">Cell membrane</keyword>
<feature type="transmembrane region" description="Helical" evidence="7">
    <location>
        <begin position="38"/>
        <end position="56"/>
    </location>
</feature>
<dbReference type="AlphaFoldDB" id="A0AAJ6APL8"/>
<gene>
    <name evidence="9" type="ORF">QDX21_03765</name>
</gene>
<dbReference type="GO" id="GO:0005886">
    <property type="term" value="C:plasma membrane"/>
    <property type="evidence" value="ECO:0007669"/>
    <property type="project" value="UniProtKB-SubCell"/>
</dbReference>
<feature type="domain" description="Cardiolipin synthase N-terminal" evidence="8">
    <location>
        <begin position="17"/>
        <end position="56"/>
    </location>
</feature>
<keyword evidence="4 7" id="KW-1133">Transmembrane helix</keyword>
<evidence type="ECO:0000256" key="4">
    <source>
        <dbReference type="ARBA" id="ARBA00022989"/>
    </source>
</evidence>
<keyword evidence="3 7" id="KW-0812">Transmembrane</keyword>
<evidence type="ECO:0000256" key="5">
    <source>
        <dbReference type="ARBA" id="ARBA00023136"/>
    </source>
</evidence>
<feature type="transmembrane region" description="Helical" evidence="7">
    <location>
        <begin position="6"/>
        <end position="26"/>
    </location>
</feature>
<dbReference type="RefSeq" id="WP_110099694.1">
    <property type="nucleotide sequence ID" value="NZ_CP122561.1"/>
</dbReference>